<feature type="domain" description="Glycosyl transferase family 1" evidence="9">
    <location>
        <begin position="287"/>
        <end position="443"/>
    </location>
</feature>
<name>A0A1X4XW22_9BACT</name>
<dbReference type="OrthoDB" id="9808590at2"/>
<evidence type="ECO:0000256" key="4">
    <source>
        <dbReference type="ARBA" id="ARBA00010281"/>
    </source>
</evidence>
<dbReference type="STRING" id="1562698.DESAMIL20_1284"/>
<evidence type="ECO:0000256" key="2">
    <source>
        <dbReference type="ARBA" id="ARBA00002764"/>
    </source>
</evidence>
<dbReference type="InterPro" id="IPR001296">
    <property type="entry name" value="Glyco_trans_1"/>
</dbReference>
<evidence type="ECO:0000256" key="1">
    <source>
        <dbReference type="ARBA" id="ARBA00001478"/>
    </source>
</evidence>
<keyword evidence="6 8" id="KW-0808">Transferase</keyword>
<evidence type="ECO:0000256" key="5">
    <source>
        <dbReference type="ARBA" id="ARBA00022676"/>
    </source>
</evidence>
<dbReference type="RefSeq" id="WP_086033966.1">
    <property type="nucleotide sequence ID" value="NZ_MDSU01000018.1"/>
</dbReference>
<sequence>MNVVLASSEVFPFSKTGGLADVAGALPKALVQNGLRVSVFSPLYKSIDKTNLTLAIGVDIDFNGQIVHTRIYKTTKEACDFYFVENEEYFNRDHLYGIGAHDYEDNALRFGFFSKATLDSLKALGIKPDVLHSNDWQSALVNVYLKLFYKEEFPQTKTVFTIHNLGYQGVFDKYYMNNLGLLWDIFTIDGLEYYDKVNFLKGGIVFADAVTTVSKTYAQEIQTQEYGFGLDGLLRKFSYKLSGIINGIDVDVWDPKTDKFIDYNFNDPKHKIKNKNALQKLLNLPIKEVPVFGIVSRLAAQKGMDIFSKSIKELLKSNIDAQFIILGNGEKDIEDTLTEVANSYKNKVSLNLKFDEPLAHKIYASSDFFVMPSKYEPCGLGQMIAYRYGTLPIVRATGGLKDTVKNYSNRVKNPTGFVFEKYDPLELTKALKKAIDLFNKKNELLKIAQYAMGLDYSWENQAKEYIKLYKKIYG</sequence>
<evidence type="ECO:0000256" key="8">
    <source>
        <dbReference type="HAMAP-Rule" id="MF_00484"/>
    </source>
</evidence>
<feature type="binding site" evidence="8">
    <location>
        <position position="15"/>
    </location>
    <ligand>
        <name>ADP-alpha-D-glucose</name>
        <dbReference type="ChEBI" id="CHEBI:57498"/>
    </ligand>
</feature>
<comment type="function">
    <text evidence="2 8">Synthesizes alpha-1,4-glucan chains using ADP-glucose.</text>
</comment>
<dbReference type="NCBIfam" id="TIGR02095">
    <property type="entry name" value="glgA"/>
    <property type="match status" value="1"/>
</dbReference>
<evidence type="ECO:0000259" key="9">
    <source>
        <dbReference type="Pfam" id="PF00534"/>
    </source>
</evidence>
<dbReference type="HAMAP" id="MF_00484">
    <property type="entry name" value="Glycogen_synth"/>
    <property type="match status" value="1"/>
</dbReference>
<gene>
    <name evidence="8" type="primary">glgA</name>
    <name evidence="11" type="ORF">DESAMIL20_1284</name>
</gene>
<dbReference type="PANTHER" id="PTHR45825:SF11">
    <property type="entry name" value="ALPHA AMYLASE DOMAIN-CONTAINING PROTEIN"/>
    <property type="match status" value="1"/>
</dbReference>
<reference evidence="11 12" key="1">
    <citation type="journal article" date="2017" name="Front. Microbiol.">
        <title>Genome Sequence of Desulfurella amilsii Strain TR1 and Comparative Genomics of Desulfurellaceae Family.</title>
        <authorList>
            <person name="Florentino A.P."/>
            <person name="Stams A.J."/>
            <person name="Sanchez-Andrea I."/>
        </authorList>
    </citation>
    <scope>NUCLEOTIDE SEQUENCE [LARGE SCALE GENOMIC DNA]</scope>
    <source>
        <strain evidence="11 12">TR1</strain>
    </source>
</reference>
<comment type="pathway">
    <text evidence="3 8">Glycan biosynthesis; glycogen biosynthesis.</text>
</comment>
<dbReference type="Pfam" id="PF08323">
    <property type="entry name" value="Glyco_transf_5"/>
    <property type="match status" value="1"/>
</dbReference>
<evidence type="ECO:0000256" key="3">
    <source>
        <dbReference type="ARBA" id="ARBA00004964"/>
    </source>
</evidence>
<dbReference type="Pfam" id="PF00534">
    <property type="entry name" value="Glycos_transf_1"/>
    <property type="match status" value="1"/>
</dbReference>
<dbReference type="GO" id="GO:0004373">
    <property type="term" value="F:alpha-1,4-glucan glucosyltransferase (UDP-glucose donor) activity"/>
    <property type="evidence" value="ECO:0007669"/>
    <property type="project" value="InterPro"/>
</dbReference>
<keyword evidence="5 8" id="KW-0328">Glycosyltransferase</keyword>
<evidence type="ECO:0000313" key="11">
    <source>
        <dbReference type="EMBL" id="OSS41731.1"/>
    </source>
</evidence>
<dbReference type="Proteomes" id="UP000194141">
    <property type="component" value="Unassembled WGS sequence"/>
</dbReference>
<dbReference type="UniPathway" id="UPA00164"/>
<proteinExistence type="inferred from homology"/>
<keyword evidence="12" id="KW-1185">Reference proteome</keyword>
<dbReference type="SUPFAM" id="SSF53756">
    <property type="entry name" value="UDP-Glycosyltransferase/glycogen phosphorylase"/>
    <property type="match status" value="1"/>
</dbReference>
<accession>A0A1X4XW22</accession>
<feature type="domain" description="Starch synthase catalytic" evidence="10">
    <location>
        <begin position="2"/>
        <end position="236"/>
    </location>
</feature>
<dbReference type="EMBL" id="MDSU01000018">
    <property type="protein sequence ID" value="OSS41731.1"/>
    <property type="molecule type" value="Genomic_DNA"/>
</dbReference>
<dbReference type="GO" id="GO:0009011">
    <property type="term" value="F:alpha-1,4-glucan glucosyltransferase (ADP-glucose donor) activity"/>
    <property type="evidence" value="ECO:0007669"/>
    <property type="project" value="UniProtKB-UniRule"/>
</dbReference>
<evidence type="ECO:0000256" key="6">
    <source>
        <dbReference type="ARBA" id="ARBA00022679"/>
    </source>
</evidence>
<dbReference type="CDD" id="cd03791">
    <property type="entry name" value="GT5_Glycogen_synthase_DULL1-like"/>
    <property type="match status" value="1"/>
</dbReference>
<evidence type="ECO:0000259" key="10">
    <source>
        <dbReference type="Pfam" id="PF08323"/>
    </source>
</evidence>
<comment type="catalytic activity">
    <reaction evidence="1 8">
        <text>[(1-&gt;4)-alpha-D-glucosyl](n) + ADP-alpha-D-glucose = [(1-&gt;4)-alpha-D-glucosyl](n+1) + ADP + H(+)</text>
        <dbReference type="Rhea" id="RHEA:18189"/>
        <dbReference type="Rhea" id="RHEA-COMP:9584"/>
        <dbReference type="Rhea" id="RHEA-COMP:9587"/>
        <dbReference type="ChEBI" id="CHEBI:15378"/>
        <dbReference type="ChEBI" id="CHEBI:15444"/>
        <dbReference type="ChEBI" id="CHEBI:57498"/>
        <dbReference type="ChEBI" id="CHEBI:456216"/>
        <dbReference type="EC" id="2.4.1.21"/>
    </reaction>
</comment>
<dbReference type="PANTHER" id="PTHR45825">
    <property type="entry name" value="GRANULE-BOUND STARCH SYNTHASE 1, CHLOROPLASTIC/AMYLOPLASTIC"/>
    <property type="match status" value="1"/>
</dbReference>
<comment type="similarity">
    <text evidence="4 8">Belongs to the glycosyltransferase 1 family. Bacterial/plant glycogen synthase subfamily.</text>
</comment>
<comment type="caution">
    <text evidence="11">The sequence shown here is derived from an EMBL/GenBank/DDBJ whole genome shotgun (WGS) entry which is preliminary data.</text>
</comment>
<evidence type="ECO:0000313" key="12">
    <source>
        <dbReference type="Proteomes" id="UP000194141"/>
    </source>
</evidence>
<dbReference type="Gene3D" id="3.40.50.2000">
    <property type="entry name" value="Glycogen Phosphorylase B"/>
    <property type="match status" value="2"/>
</dbReference>
<dbReference type="EC" id="2.4.1.21" evidence="8"/>
<dbReference type="GO" id="GO:0005978">
    <property type="term" value="P:glycogen biosynthetic process"/>
    <property type="evidence" value="ECO:0007669"/>
    <property type="project" value="UniProtKB-UniRule"/>
</dbReference>
<dbReference type="AlphaFoldDB" id="A0A1X4XW22"/>
<dbReference type="NCBIfam" id="NF001899">
    <property type="entry name" value="PRK00654.1-2"/>
    <property type="match status" value="1"/>
</dbReference>
<protein>
    <recommendedName>
        <fullName evidence="8">Glycogen synthase</fullName>
        <ecNumber evidence="8">2.4.1.21</ecNumber>
    </recommendedName>
    <alternativeName>
        <fullName evidence="8">Starch [bacterial glycogen] synthase</fullName>
    </alternativeName>
</protein>
<dbReference type="InterPro" id="IPR013534">
    <property type="entry name" value="Starch_synth_cat_dom"/>
</dbReference>
<dbReference type="InterPro" id="IPR011835">
    <property type="entry name" value="GS/SS"/>
</dbReference>
<evidence type="ECO:0000256" key="7">
    <source>
        <dbReference type="ARBA" id="ARBA00023056"/>
    </source>
</evidence>
<organism evidence="11 12">
    <name type="scientific">Desulfurella amilsii</name>
    <dbReference type="NCBI Taxonomy" id="1562698"/>
    <lineage>
        <taxon>Bacteria</taxon>
        <taxon>Pseudomonadati</taxon>
        <taxon>Campylobacterota</taxon>
        <taxon>Desulfurellia</taxon>
        <taxon>Desulfurellales</taxon>
        <taxon>Desulfurellaceae</taxon>
        <taxon>Desulfurella</taxon>
    </lineage>
</organism>
<keyword evidence="7 8" id="KW-0320">Glycogen biosynthesis</keyword>